<keyword evidence="4" id="KW-0808">Transferase</keyword>
<dbReference type="Ensembl" id="ENSAOCT00000003001.2">
    <property type="protein sequence ID" value="ENSAOCP00000007341.2"/>
    <property type="gene ID" value="ENSAOCG00000006504.2"/>
</dbReference>
<dbReference type="InterPro" id="IPR015424">
    <property type="entry name" value="PyrdxlP-dep_Trfase"/>
</dbReference>
<accession>A0A3Q1BBN4</accession>
<dbReference type="InterPro" id="IPR015421">
    <property type="entry name" value="PyrdxlP-dep_Trfase_major"/>
</dbReference>
<dbReference type="CDD" id="cd00609">
    <property type="entry name" value="AAT_like"/>
    <property type="match status" value="1"/>
</dbReference>
<evidence type="ECO:0000256" key="2">
    <source>
        <dbReference type="ARBA" id="ARBA00011738"/>
    </source>
</evidence>
<keyword evidence="5" id="KW-0663">Pyridoxal phosphate</keyword>
<evidence type="ECO:0000259" key="10">
    <source>
        <dbReference type="Pfam" id="PF00155"/>
    </source>
</evidence>
<dbReference type="InterPro" id="IPR015422">
    <property type="entry name" value="PyrdxlP-dep_Trfase_small"/>
</dbReference>
<feature type="domain" description="Aminotransferase class I/classII large" evidence="10">
    <location>
        <begin position="84"/>
        <end position="415"/>
    </location>
</feature>
<dbReference type="GO" id="GO:0004021">
    <property type="term" value="F:L-alanine:2-oxoglutarate aminotransferase activity"/>
    <property type="evidence" value="ECO:0007669"/>
    <property type="project" value="UniProtKB-EC"/>
</dbReference>
<name>A0A3Q1BBN4_AMPOC</name>
<dbReference type="Gene3D" id="3.90.1150.10">
    <property type="entry name" value="Aspartate Aminotransferase, domain 1"/>
    <property type="match status" value="1"/>
</dbReference>
<reference evidence="11" key="3">
    <citation type="submission" date="2025-09" db="UniProtKB">
        <authorList>
            <consortium name="Ensembl"/>
        </authorList>
    </citation>
    <scope>IDENTIFICATION</scope>
</reference>
<dbReference type="EC" id="2.6.1.2" evidence="8"/>
<reference evidence="11 12" key="1">
    <citation type="submission" date="2022-01" db="EMBL/GenBank/DDBJ databases">
        <title>A chromosome-scale genome assembly of the false clownfish, Amphiprion ocellaris.</title>
        <authorList>
            <person name="Ryu T."/>
        </authorList>
    </citation>
    <scope>NUCLEOTIDE SEQUENCE [LARGE SCALE GENOMIC DNA]</scope>
</reference>
<comment type="pathway">
    <text evidence="6">Amino-acid degradation; L-alanine degradation via transaminase pathway; pyruvate from L-alanine: step 1/1.</text>
</comment>
<evidence type="ECO:0000256" key="7">
    <source>
        <dbReference type="ARBA" id="ARBA00025785"/>
    </source>
</evidence>
<dbReference type="AlphaFoldDB" id="A0A3Q1BBN4"/>
<evidence type="ECO:0000313" key="12">
    <source>
        <dbReference type="Proteomes" id="UP001501940"/>
    </source>
</evidence>
<dbReference type="Gene3D" id="3.40.640.10">
    <property type="entry name" value="Type I PLP-dependent aspartate aminotransferase-like (Major domain)"/>
    <property type="match status" value="1"/>
</dbReference>
<dbReference type="PANTHER" id="PTHR11751">
    <property type="entry name" value="ALANINE AMINOTRANSFERASE"/>
    <property type="match status" value="1"/>
</dbReference>
<proteinExistence type="inferred from homology"/>
<evidence type="ECO:0000256" key="4">
    <source>
        <dbReference type="ARBA" id="ARBA00022679"/>
    </source>
</evidence>
<dbReference type="InterPro" id="IPR045088">
    <property type="entry name" value="ALAT1/2-like"/>
</dbReference>
<dbReference type="InterPro" id="IPR004839">
    <property type="entry name" value="Aminotransferase_I/II_large"/>
</dbReference>
<dbReference type="PANTHER" id="PTHR11751:SF469">
    <property type="entry name" value="ALANINE TRANSAMINASE"/>
    <property type="match status" value="1"/>
</dbReference>
<reference evidence="11" key="2">
    <citation type="submission" date="2025-08" db="UniProtKB">
        <authorList>
            <consortium name="Ensembl"/>
        </authorList>
    </citation>
    <scope>IDENTIFICATION</scope>
</reference>
<dbReference type="GO" id="GO:0030170">
    <property type="term" value="F:pyridoxal phosphate binding"/>
    <property type="evidence" value="ECO:0007669"/>
    <property type="project" value="InterPro"/>
</dbReference>
<evidence type="ECO:0000256" key="5">
    <source>
        <dbReference type="ARBA" id="ARBA00022898"/>
    </source>
</evidence>
<dbReference type="GO" id="GO:0042853">
    <property type="term" value="P:L-alanine catabolic process"/>
    <property type="evidence" value="ECO:0007669"/>
    <property type="project" value="UniProtKB-UniPathway"/>
</dbReference>
<gene>
    <name evidence="11" type="primary">NUDT22</name>
</gene>
<dbReference type="Proteomes" id="UP001501940">
    <property type="component" value="Chromosome 2"/>
</dbReference>
<keyword evidence="3" id="KW-0032">Aminotransferase</keyword>
<dbReference type="SUPFAM" id="SSF53383">
    <property type="entry name" value="PLP-dependent transferases"/>
    <property type="match status" value="1"/>
</dbReference>
<evidence type="ECO:0000256" key="9">
    <source>
        <dbReference type="ARBA" id="ARBA00047412"/>
    </source>
</evidence>
<evidence type="ECO:0000256" key="8">
    <source>
        <dbReference type="ARBA" id="ARBA00026106"/>
    </source>
</evidence>
<sequence>MTSLQHVNPRARGIRVSPQSFLQSLAEHITQEITQKVHKPFKEVIDVSSGDPHRAGMKPVSFVRQVLAVCLYPELLTDQSFPLDVRLRAQRLLEACDGGSVGSYTASSGLLHVRQSIAEFITKRDAGVPSCAKNVFISSGSQKIIVRLLASGEGEIQTGVLTPMPCPHTLPTLLDEGEVALVPYRLVEEQGWAIDLDELHRAVTTARGRCQPRAIYISNPGNPTGHVQTRESIEEVIRFAAAEGLLLFVDEVYQDSMIGLDREFISYKRVLFEMGKEYAETVELVSSHSLSCACIAECGQRAGYMEIVNMDPEVMHFVDTMLCTDISTPVTGQLALDLMLNPPKPGDPSYDTYTQETLLTWTTLSQNAQRALELLSDLPGISCQPAMGGIYLYPRLHLPSEFTQLLVLQKVSIHPSIRVMGGWSLSQLTEGEGRGHPGQITSLSQGYTLRQTITLTFTPTDNLESPVNISMFLDCGRKLENPEKTHTCTGRTCKLHAERST</sequence>
<evidence type="ECO:0000256" key="6">
    <source>
        <dbReference type="ARBA" id="ARBA00025708"/>
    </source>
</evidence>
<dbReference type="Gene3D" id="1.10.287.1970">
    <property type="match status" value="1"/>
</dbReference>
<evidence type="ECO:0000256" key="1">
    <source>
        <dbReference type="ARBA" id="ARBA00001933"/>
    </source>
</evidence>
<organism evidence="11 12">
    <name type="scientific">Amphiprion ocellaris</name>
    <name type="common">Clown anemonefish</name>
    <dbReference type="NCBI Taxonomy" id="80972"/>
    <lineage>
        <taxon>Eukaryota</taxon>
        <taxon>Metazoa</taxon>
        <taxon>Chordata</taxon>
        <taxon>Craniata</taxon>
        <taxon>Vertebrata</taxon>
        <taxon>Euteleostomi</taxon>
        <taxon>Actinopterygii</taxon>
        <taxon>Neopterygii</taxon>
        <taxon>Teleostei</taxon>
        <taxon>Neoteleostei</taxon>
        <taxon>Acanthomorphata</taxon>
        <taxon>Ovalentaria</taxon>
        <taxon>Pomacentridae</taxon>
        <taxon>Amphiprion</taxon>
    </lineage>
</organism>
<dbReference type="FunFam" id="3.40.640.10:FF:000129">
    <property type="entry name" value="Alanine aminotransferase 2"/>
    <property type="match status" value="1"/>
</dbReference>
<dbReference type="Pfam" id="PF00155">
    <property type="entry name" value="Aminotran_1_2"/>
    <property type="match status" value="1"/>
</dbReference>
<comment type="cofactor">
    <cofactor evidence="1">
        <name>pyridoxal 5'-phosphate</name>
        <dbReference type="ChEBI" id="CHEBI:597326"/>
    </cofactor>
</comment>
<protein>
    <recommendedName>
        <fullName evidence="8">alanine transaminase</fullName>
        <ecNumber evidence="8">2.6.1.2</ecNumber>
    </recommendedName>
</protein>
<comment type="subunit">
    <text evidence="2">Homodimer.</text>
</comment>
<dbReference type="GeneTree" id="ENSGT00940000155265"/>
<dbReference type="UniPathway" id="UPA00528">
    <property type="reaction ID" value="UER00586"/>
</dbReference>
<keyword evidence="12" id="KW-1185">Reference proteome</keyword>
<evidence type="ECO:0000256" key="3">
    <source>
        <dbReference type="ARBA" id="ARBA00022576"/>
    </source>
</evidence>
<comment type="catalytic activity">
    <reaction evidence="9">
        <text>L-alanine + 2-oxoglutarate = pyruvate + L-glutamate</text>
        <dbReference type="Rhea" id="RHEA:19453"/>
        <dbReference type="ChEBI" id="CHEBI:15361"/>
        <dbReference type="ChEBI" id="CHEBI:16810"/>
        <dbReference type="ChEBI" id="CHEBI:29985"/>
        <dbReference type="ChEBI" id="CHEBI:57972"/>
        <dbReference type="EC" id="2.6.1.2"/>
    </reaction>
</comment>
<evidence type="ECO:0000313" key="11">
    <source>
        <dbReference type="Ensembl" id="ENSAOCP00000007341.2"/>
    </source>
</evidence>
<comment type="similarity">
    <text evidence="7">Belongs to the class-I pyridoxal-phosphate-dependent aminotransferase family. Alanine aminotransferase subfamily.</text>
</comment>